<dbReference type="EMBL" id="GBXM01072836">
    <property type="protein sequence ID" value="JAH35741.1"/>
    <property type="molecule type" value="Transcribed_RNA"/>
</dbReference>
<organism evidence="1">
    <name type="scientific">Anguilla anguilla</name>
    <name type="common">European freshwater eel</name>
    <name type="synonym">Muraena anguilla</name>
    <dbReference type="NCBI Taxonomy" id="7936"/>
    <lineage>
        <taxon>Eukaryota</taxon>
        <taxon>Metazoa</taxon>
        <taxon>Chordata</taxon>
        <taxon>Craniata</taxon>
        <taxon>Vertebrata</taxon>
        <taxon>Euteleostomi</taxon>
        <taxon>Actinopterygii</taxon>
        <taxon>Neopterygii</taxon>
        <taxon>Teleostei</taxon>
        <taxon>Anguilliformes</taxon>
        <taxon>Anguillidae</taxon>
        <taxon>Anguilla</taxon>
    </lineage>
</organism>
<sequence length="35" mass="4005">MARTYVSTIKYILVVSTFFSYSSFDLKSYAITSTI</sequence>
<accession>A0A0E9S3A5</accession>
<name>A0A0E9S3A5_ANGAN</name>
<reference evidence="1" key="2">
    <citation type="journal article" date="2015" name="Fish Shellfish Immunol.">
        <title>Early steps in the European eel (Anguilla anguilla)-Vibrio vulnificus interaction in the gills: Role of the RtxA13 toxin.</title>
        <authorList>
            <person name="Callol A."/>
            <person name="Pajuelo D."/>
            <person name="Ebbesson L."/>
            <person name="Teles M."/>
            <person name="MacKenzie S."/>
            <person name="Amaro C."/>
        </authorList>
    </citation>
    <scope>NUCLEOTIDE SEQUENCE</scope>
</reference>
<dbReference type="AlphaFoldDB" id="A0A0E9S3A5"/>
<proteinExistence type="predicted"/>
<reference evidence="1" key="1">
    <citation type="submission" date="2014-11" db="EMBL/GenBank/DDBJ databases">
        <authorList>
            <person name="Amaro Gonzalez C."/>
        </authorList>
    </citation>
    <scope>NUCLEOTIDE SEQUENCE</scope>
</reference>
<evidence type="ECO:0000313" key="1">
    <source>
        <dbReference type="EMBL" id="JAH35741.1"/>
    </source>
</evidence>
<protein>
    <submittedName>
        <fullName evidence="1">Uncharacterized protein</fullName>
    </submittedName>
</protein>